<proteinExistence type="predicted"/>
<comment type="caution">
    <text evidence="1">The sequence shown here is derived from an EMBL/GenBank/DDBJ whole genome shotgun (WGS) entry which is preliminary data.</text>
</comment>
<accession>A0ABC9T3R3</accession>
<evidence type="ECO:0000313" key="1">
    <source>
        <dbReference type="EMBL" id="EOQ69814.1"/>
    </source>
</evidence>
<protein>
    <recommendedName>
        <fullName evidence="3">Transposase DDE domain-containing protein</fullName>
    </recommendedName>
</protein>
<dbReference type="AlphaFoldDB" id="A0ABC9T3R3"/>
<evidence type="ECO:0008006" key="3">
    <source>
        <dbReference type="Google" id="ProtNLM"/>
    </source>
</evidence>
<name>A0ABC9T3R3_BACCE</name>
<reference evidence="1 2" key="1">
    <citation type="submission" date="2013-01" db="EMBL/GenBank/DDBJ databases">
        <title>The Genome Sequence of Bacillus cereus TIAC219.</title>
        <authorList>
            <consortium name="The Broad Institute Genome Sequencing Platform"/>
            <consortium name="The Broad Institute Genome Sequencing Center for Infectious Disease"/>
            <person name="Feldgarden M."/>
            <person name="Van der Auwera G.A."/>
            <person name="Mahillon J."/>
            <person name="Duprez V."/>
            <person name="Timmery S."/>
            <person name="Mattelet C."/>
            <person name="Dierick K."/>
            <person name="Sun M."/>
            <person name="Yu Z."/>
            <person name="Zhu L."/>
            <person name="Hu X."/>
            <person name="Shank E.B."/>
            <person name="Swiecicka I."/>
            <person name="Hansen B.M."/>
            <person name="Andrup L."/>
            <person name="Walker B."/>
            <person name="Young S.K."/>
            <person name="Zeng Q."/>
            <person name="Gargeya S."/>
            <person name="Fitzgerald M."/>
            <person name="Haas B."/>
            <person name="Abouelleil A."/>
            <person name="Alvarado L."/>
            <person name="Arachchi H.M."/>
            <person name="Berlin A.M."/>
            <person name="Chapman S.B."/>
            <person name="Dewar J."/>
            <person name="Goldberg J."/>
            <person name="Griggs A."/>
            <person name="Gujja S."/>
            <person name="Hansen M."/>
            <person name="Howarth C."/>
            <person name="Imamovic A."/>
            <person name="Larimer J."/>
            <person name="McCowan C."/>
            <person name="Murphy C."/>
            <person name="Neiman D."/>
            <person name="Pearson M."/>
            <person name="Priest M."/>
            <person name="Roberts A."/>
            <person name="Saif S."/>
            <person name="Shea T."/>
            <person name="Sisk P."/>
            <person name="Sykes S."/>
            <person name="Wortman J."/>
            <person name="Nusbaum C."/>
            <person name="Birren B."/>
        </authorList>
    </citation>
    <scope>NUCLEOTIDE SEQUENCE [LARGE SCALE GENOMIC DNA]</scope>
    <source>
        <strain evidence="1 2">TIAC219</strain>
    </source>
</reference>
<gene>
    <name evidence="1" type="ORF">IAY_02909</name>
</gene>
<dbReference type="EMBL" id="AHCJ01000011">
    <property type="protein sequence ID" value="EOQ69814.1"/>
    <property type="molecule type" value="Genomic_DNA"/>
</dbReference>
<organism evidence="1 2">
    <name type="scientific">Bacillus cereus TIAC219</name>
    <dbReference type="NCBI Taxonomy" id="718222"/>
    <lineage>
        <taxon>Bacteria</taxon>
        <taxon>Bacillati</taxon>
        <taxon>Bacillota</taxon>
        <taxon>Bacilli</taxon>
        <taxon>Bacillales</taxon>
        <taxon>Bacillaceae</taxon>
        <taxon>Bacillus</taxon>
        <taxon>Bacillus cereus group</taxon>
    </lineage>
</organism>
<evidence type="ECO:0000313" key="2">
    <source>
        <dbReference type="Proteomes" id="UP000014060"/>
    </source>
</evidence>
<sequence length="55" mass="6425">MNDKNNRLHDLVLPGDFSFANKLRNCMSECIHNMFRINRRIKSLGRRAGAMYKGI</sequence>
<dbReference type="Proteomes" id="UP000014060">
    <property type="component" value="Unassembled WGS sequence"/>
</dbReference>